<name>D7EKH9_TRICA</name>
<dbReference type="KEGG" id="tca:107398436"/>
<accession>D7EKH9</accession>
<dbReference type="OrthoDB" id="6780786at2759"/>
<dbReference type="EMBL" id="KQ971357">
    <property type="protein sequence ID" value="EFA13152.1"/>
    <property type="molecule type" value="Genomic_DNA"/>
</dbReference>
<dbReference type="InterPro" id="IPR021109">
    <property type="entry name" value="Peptidase_aspartic_dom_sf"/>
</dbReference>
<gene>
    <name evidence="2" type="primary">GLEAN_06949</name>
    <name evidence="2" type="ORF">TcasGA2_TC006949</name>
</gene>
<dbReference type="InParanoid" id="D7EKH9"/>
<proteinExistence type="predicted"/>
<dbReference type="CDD" id="cd00303">
    <property type="entry name" value="retropepsin_like"/>
    <property type="match status" value="1"/>
</dbReference>
<reference evidence="2 3" key="2">
    <citation type="journal article" date="2010" name="Nucleic Acids Res.">
        <title>BeetleBase in 2010: revisions to provide comprehensive genomic information for Tribolium castaneum.</title>
        <authorList>
            <person name="Kim H.S."/>
            <person name="Murphy T."/>
            <person name="Xia J."/>
            <person name="Caragea D."/>
            <person name="Park Y."/>
            <person name="Beeman R.W."/>
            <person name="Lorenzen M.D."/>
            <person name="Butcher S."/>
            <person name="Manak J.R."/>
            <person name="Brown S.J."/>
        </authorList>
    </citation>
    <scope>GENOME REANNOTATION</scope>
    <source>
        <strain evidence="2 3">Georgia GA2</strain>
    </source>
</reference>
<reference evidence="2 3" key="1">
    <citation type="journal article" date="2008" name="Nature">
        <title>The genome of the model beetle and pest Tribolium castaneum.</title>
        <authorList>
            <consortium name="Tribolium Genome Sequencing Consortium"/>
            <person name="Richards S."/>
            <person name="Gibbs R.A."/>
            <person name="Weinstock G.M."/>
            <person name="Brown S.J."/>
            <person name="Denell R."/>
            <person name="Beeman R.W."/>
            <person name="Gibbs R."/>
            <person name="Beeman R.W."/>
            <person name="Brown S.J."/>
            <person name="Bucher G."/>
            <person name="Friedrich M."/>
            <person name="Grimmelikhuijzen C.J."/>
            <person name="Klingler M."/>
            <person name="Lorenzen M."/>
            <person name="Richards S."/>
            <person name="Roth S."/>
            <person name="Schroder R."/>
            <person name="Tautz D."/>
            <person name="Zdobnov E.M."/>
            <person name="Muzny D."/>
            <person name="Gibbs R.A."/>
            <person name="Weinstock G.M."/>
            <person name="Attaway T."/>
            <person name="Bell S."/>
            <person name="Buhay C.J."/>
            <person name="Chandrabose M.N."/>
            <person name="Chavez D."/>
            <person name="Clerk-Blankenburg K.P."/>
            <person name="Cree A."/>
            <person name="Dao M."/>
            <person name="Davis C."/>
            <person name="Chacko J."/>
            <person name="Dinh H."/>
            <person name="Dugan-Rocha S."/>
            <person name="Fowler G."/>
            <person name="Garner T.T."/>
            <person name="Garnes J."/>
            <person name="Gnirke A."/>
            <person name="Hawes A."/>
            <person name="Hernandez J."/>
            <person name="Hines S."/>
            <person name="Holder M."/>
            <person name="Hume J."/>
            <person name="Jhangiani S.N."/>
            <person name="Joshi V."/>
            <person name="Khan Z.M."/>
            <person name="Jackson L."/>
            <person name="Kovar C."/>
            <person name="Kowis A."/>
            <person name="Lee S."/>
            <person name="Lewis L.R."/>
            <person name="Margolis J."/>
            <person name="Morgan M."/>
            <person name="Nazareth L.V."/>
            <person name="Nguyen N."/>
            <person name="Okwuonu G."/>
            <person name="Parker D."/>
            <person name="Richards S."/>
            <person name="Ruiz S.J."/>
            <person name="Santibanez J."/>
            <person name="Savard J."/>
            <person name="Scherer S.E."/>
            <person name="Schneider B."/>
            <person name="Sodergren E."/>
            <person name="Tautz D."/>
            <person name="Vattahil S."/>
            <person name="Villasana D."/>
            <person name="White C.S."/>
            <person name="Wright R."/>
            <person name="Park Y."/>
            <person name="Beeman R.W."/>
            <person name="Lord J."/>
            <person name="Oppert B."/>
            <person name="Lorenzen M."/>
            <person name="Brown S."/>
            <person name="Wang L."/>
            <person name="Savard J."/>
            <person name="Tautz D."/>
            <person name="Richards S."/>
            <person name="Weinstock G."/>
            <person name="Gibbs R.A."/>
            <person name="Liu Y."/>
            <person name="Worley K."/>
            <person name="Weinstock G."/>
            <person name="Elsik C.G."/>
            <person name="Reese J.T."/>
            <person name="Elhaik E."/>
            <person name="Landan G."/>
            <person name="Graur D."/>
            <person name="Arensburger P."/>
            <person name="Atkinson P."/>
            <person name="Beeman R.W."/>
            <person name="Beidler J."/>
            <person name="Brown S.J."/>
            <person name="Demuth J.P."/>
            <person name="Drury D.W."/>
            <person name="Du Y.Z."/>
            <person name="Fujiwara H."/>
            <person name="Lorenzen M."/>
            <person name="Maselli V."/>
            <person name="Osanai M."/>
            <person name="Park Y."/>
            <person name="Robertson H.M."/>
            <person name="Tu Z."/>
            <person name="Wang J.J."/>
            <person name="Wang S."/>
            <person name="Richards S."/>
            <person name="Song H."/>
            <person name="Zhang L."/>
            <person name="Sodergren E."/>
            <person name="Werner D."/>
            <person name="Stanke M."/>
            <person name="Morgenstern B."/>
            <person name="Solovyev V."/>
            <person name="Kosarev P."/>
            <person name="Brown G."/>
            <person name="Chen H.C."/>
            <person name="Ermolaeva O."/>
            <person name="Hlavina W."/>
            <person name="Kapustin Y."/>
            <person name="Kiryutin B."/>
            <person name="Kitts P."/>
            <person name="Maglott D."/>
            <person name="Pruitt K."/>
            <person name="Sapojnikov V."/>
            <person name="Souvorov A."/>
            <person name="Mackey A.J."/>
            <person name="Waterhouse R.M."/>
            <person name="Wyder S."/>
            <person name="Zdobnov E.M."/>
            <person name="Zdobnov E.M."/>
            <person name="Wyder S."/>
            <person name="Kriventseva E.V."/>
            <person name="Kadowaki T."/>
            <person name="Bork P."/>
            <person name="Aranda M."/>
            <person name="Bao R."/>
            <person name="Beermann A."/>
            <person name="Berns N."/>
            <person name="Bolognesi R."/>
            <person name="Bonneton F."/>
            <person name="Bopp D."/>
            <person name="Brown S.J."/>
            <person name="Bucher G."/>
            <person name="Butts T."/>
            <person name="Chaumot A."/>
            <person name="Denell R.E."/>
            <person name="Ferrier D.E."/>
            <person name="Friedrich M."/>
            <person name="Gordon C.M."/>
            <person name="Jindra M."/>
            <person name="Klingler M."/>
            <person name="Lan Q."/>
            <person name="Lattorff H.M."/>
            <person name="Laudet V."/>
            <person name="von Levetsow C."/>
            <person name="Liu Z."/>
            <person name="Lutz R."/>
            <person name="Lynch J.A."/>
            <person name="da Fonseca R.N."/>
            <person name="Posnien N."/>
            <person name="Reuter R."/>
            <person name="Roth S."/>
            <person name="Savard J."/>
            <person name="Schinko J.B."/>
            <person name="Schmitt C."/>
            <person name="Schoppmeier M."/>
            <person name="Schroder R."/>
            <person name="Shippy T.D."/>
            <person name="Simonnet F."/>
            <person name="Marques-Souza H."/>
            <person name="Tautz D."/>
            <person name="Tomoyasu Y."/>
            <person name="Trauner J."/>
            <person name="Van der Zee M."/>
            <person name="Vervoort M."/>
            <person name="Wittkopp N."/>
            <person name="Wimmer E.A."/>
            <person name="Yang X."/>
            <person name="Jones A.K."/>
            <person name="Sattelle D.B."/>
            <person name="Ebert P.R."/>
            <person name="Nelson D."/>
            <person name="Scott J.G."/>
            <person name="Beeman R.W."/>
            <person name="Muthukrishnan S."/>
            <person name="Kramer K.J."/>
            <person name="Arakane Y."/>
            <person name="Beeman R.W."/>
            <person name="Zhu Q."/>
            <person name="Hogenkamp D."/>
            <person name="Dixit R."/>
            <person name="Oppert B."/>
            <person name="Jiang H."/>
            <person name="Zou Z."/>
            <person name="Marshall J."/>
            <person name="Elpidina E."/>
            <person name="Vinokurov K."/>
            <person name="Oppert C."/>
            <person name="Zou Z."/>
            <person name="Evans J."/>
            <person name="Lu Z."/>
            <person name="Zhao P."/>
            <person name="Sumathipala N."/>
            <person name="Altincicek B."/>
            <person name="Vilcinskas A."/>
            <person name="Williams M."/>
            <person name="Hultmark D."/>
            <person name="Hetru C."/>
            <person name="Jiang H."/>
            <person name="Grimmelikhuijzen C.J."/>
            <person name="Hauser F."/>
            <person name="Cazzamali G."/>
            <person name="Williamson M."/>
            <person name="Park Y."/>
            <person name="Li B."/>
            <person name="Tanaka Y."/>
            <person name="Predel R."/>
            <person name="Neupert S."/>
            <person name="Schachtner J."/>
            <person name="Verleyen P."/>
            <person name="Raible F."/>
            <person name="Bork P."/>
            <person name="Friedrich M."/>
            <person name="Walden K.K."/>
            <person name="Robertson H.M."/>
            <person name="Angeli S."/>
            <person name="Foret S."/>
            <person name="Bucher G."/>
            <person name="Schuetz S."/>
            <person name="Maleszka R."/>
            <person name="Wimmer E.A."/>
            <person name="Beeman R.W."/>
            <person name="Lorenzen M."/>
            <person name="Tomoyasu Y."/>
            <person name="Miller S.C."/>
            <person name="Grossmann D."/>
            <person name="Bucher G."/>
        </authorList>
    </citation>
    <scope>NUCLEOTIDE SEQUENCE [LARGE SCALE GENOMIC DNA]</scope>
    <source>
        <strain evidence="2 3">Georgia GA2</strain>
    </source>
</reference>
<dbReference type="PANTHER" id="PTHR33194:SF4">
    <property type="entry name" value="CCHC-TYPE DOMAIN-CONTAINING PROTEIN"/>
    <property type="match status" value="1"/>
</dbReference>
<dbReference type="Pfam" id="PF03732">
    <property type="entry name" value="Retrotrans_gag"/>
    <property type="match status" value="1"/>
</dbReference>
<dbReference type="PhylomeDB" id="D7EKH9"/>
<dbReference type="eggNOG" id="KOG0017">
    <property type="taxonomic scope" value="Eukaryota"/>
</dbReference>
<keyword evidence="3" id="KW-1185">Reference proteome</keyword>
<dbReference type="HOGENOM" id="CLU_654413_0_0_1"/>
<organism evidence="2 3">
    <name type="scientific">Tribolium castaneum</name>
    <name type="common">Red flour beetle</name>
    <dbReference type="NCBI Taxonomy" id="7070"/>
    <lineage>
        <taxon>Eukaryota</taxon>
        <taxon>Metazoa</taxon>
        <taxon>Ecdysozoa</taxon>
        <taxon>Arthropoda</taxon>
        <taxon>Hexapoda</taxon>
        <taxon>Insecta</taxon>
        <taxon>Pterygota</taxon>
        <taxon>Neoptera</taxon>
        <taxon>Endopterygota</taxon>
        <taxon>Coleoptera</taxon>
        <taxon>Polyphaga</taxon>
        <taxon>Cucujiformia</taxon>
        <taxon>Tenebrionidae</taxon>
        <taxon>Tenebrionidae incertae sedis</taxon>
        <taxon>Tribolium</taxon>
    </lineage>
</organism>
<dbReference type="InterPro" id="IPR005162">
    <property type="entry name" value="Retrotrans_gag_dom"/>
</dbReference>
<evidence type="ECO:0000259" key="1">
    <source>
        <dbReference type="Pfam" id="PF03732"/>
    </source>
</evidence>
<dbReference type="PANTHER" id="PTHR33194">
    <property type="entry name" value="ZINC KNUCKLE DOMAINCONTAINING PROTEIN"/>
    <property type="match status" value="1"/>
</dbReference>
<dbReference type="AlphaFoldDB" id="D7EKH9"/>
<dbReference type="Pfam" id="PF13975">
    <property type="entry name" value="gag-asp_proteas"/>
    <property type="match status" value="1"/>
</dbReference>
<dbReference type="Gene3D" id="2.40.70.10">
    <property type="entry name" value="Acid Proteases"/>
    <property type="match status" value="1"/>
</dbReference>
<dbReference type="Proteomes" id="UP000007266">
    <property type="component" value="Linkage group 8"/>
</dbReference>
<protein>
    <recommendedName>
        <fullName evidence="1">Retrotransposon gag domain-containing protein</fullName>
    </recommendedName>
</protein>
<evidence type="ECO:0000313" key="2">
    <source>
        <dbReference type="EMBL" id="EFA13152.1"/>
    </source>
</evidence>
<feature type="domain" description="Retrotransposon gag" evidence="1">
    <location>
        <begin position="57"/>
        <end position="151"/>
    </location>
</feature>
<sequence>MNTTISEATTRGRVVATPKFLSPPVFNPCGGNPIQYMRIYEKTAVVNGWSDTHKIAYFECFMEGAAAVWVADYTSRDENHNKKWLDLKKDFLREFGGEDHERVLKLKFDARHQGAGEDLKYYYFDMVALANEVNPKMPFEMFRDKFEAGMHPTFRHTYYVLGCDIKNFVELKDVVFKVSNIWTKINFCEKTEEPLSLLTLEGNIRKNDSWNRDKSREYARTFEYDKTVSFRDSQITLLNENEKCGSNSKILTLKGVGNDRYIDIVIDTGSAGNLVSRNVVEGRKINTSHRTTILSTGGDRTSMLGIAKVKIELGNFKTEIDAIVVEKLPKPVILGTEFLHKFRACVNFDEGSIKLRNGFNKVTLHFDTKEHEFSKSFVAKQVKGMKHSVSRMTRSPVNANVTVVDMMCRFRFTSSAHAPF</sequence>
<dbReference type="SUPFAM" id="SSF50630">
    <property type="entry name" value="Acid proteases"/>
    <property type="match status" value="1"/>
</dbReference>
<evidence type="ECO:0000313" key="3">
    <source>
        <dbReference type="Proteomes" id="UP000007266"/>
    </source>
</evidence>